<keyword evidence="2" id="KW-1185">Reference proteome</keyword>
<dbReference type="EMBL" id="UZAN01043489">
    <property type="protein sequence ID" value="VDP78487.1"/>
    <property type="molecule type" value="Genomic_DNA"/>
</dbReference>
<dbReference type="WBParaSite" id="ECPE_0000649601-mRNA-1">
    <property type="protein sequence ID" value="ECPE_0000649601-mRNA-1"/>
    <property type="gene ID" value="ECPE_0000649601"/>
</dbReference>
<organism evidence="3">
    <name type="scientific">Echinostoma caproni</name>
    <dbReference type="NCBI Taxonomy" id="27848"/>
    <lineage>
        <taxon>Eukaryota</taxon>
        <taxon>Metazoa</taxon>
        <taxon>Spiralia</taxon>
        <taxon>Lophotrochozoa</taxon>
        <taxon>Platyhelminthes</taxon>
        <taxon>Trematoda</taxon>
        <taxon>Digenea</taxon>
        <taxon>Plagiorchiida</taxon>
        <taxon>Echinostomata</taxon>
        <taxon>Echinostomatoidea</taxon>
        <taxon>Echinostomatidae</taxon>
        <taxon>Echinostoma</taxon>
    </lineage>
</organism>
<reference evidence="3" key="1">
    <citation type="submission" date="2016-06" db="UniProtKB">
        <authorList>
            <consortium name="WormBaseParasite"/>
        </authorList>
    </citation>
    <scope>IDENTIFICATION</scope>
</reference>
<sequence>MRDVETSTPCKSIRSGQDQAVQCYVRSSPSGNIDISEQPTSKNPDEWMKSMDDVNHVIALISDIESFDHKILPEHVSSTAISSDVLPTFRSTVSSNLQIGISLFEIDSESQLGSTAPVMSSLEQELLDDLFFQAY</sequence>
<gene>
    <name evidence="1" type="ORF">ECPE_LOCUS6483</name>
</gene>
<reference evidence="1 2" key="2">
    <citation type="submission" date="2018-11" db="EMBL/GenBank/DDBJ databases">
        <authorList>
            <consortium name="Pathogen Informatics"/>
        </authorList>
    </citation>
    <scope>NUCLEOTIDE SEQUENCE [LARGE SCALE GENOMIC DNA]</scope>
    <source>
        <strain evidence="1 2">Egypt</strain>
    </source>
</reference>
<evidence type="ECO:0000313" key="1">
    <source>
        <dbReference type="EMBL" id="VDP78487.1"/>
    </source>
</evidence>
<name>A0A183AHP8_9TREM</name>
<dbReference type="Proteomes" id="UP000272942">
    <property type="component" value="Unassembled WGS sequence"/>
</dbReference>
<proteinExistence type="predicted"/>
<accession>A0A183AHP8</accession>
<evidence type="ECO:0000313" key="3">
    <source>
        <dbReference type="WBParaSite" id="ECPE_0000649601-mRNA-1"/>
    </source>
</evidence>
<protein>
    <submittedName>
        <fullName evidence="3">Integrase, catalytic region, zinc finger, CCHC-type, peptidase aspartic, catalytic</fullName>
    </submittedName>
</protein>
<evidence type="ECO:0000313" key="2">
    <source>
        <dbReference type="Proteomes" id="UP000272942"/>
    </source>
</evidence>
<dbReference type="OrthoDB" id="10536648at2759"/>
<dbReference type="AlphaFoldDB" id="A0A183AHP8"/>